<protein>
    <submittedName>
        <fullName evidence="1">Uncharacterized protein</fullName>
    </submittedName>
</protein>
<gene>
    <name evidence="1" type="ORF">PLEPLA_LOCUS35636</name>
</gene>
<organism evidence="1 2">
    <name type="scientific">Pleuronectes platessa</name>
    <name type="common">European plaice</name>
    <dbReference type="NCBI Taxonomy" id="8262"/>
    <lineage>
        <taxon>Eukaryota</taxon>
        <taxon>Metazoa</taxon>
        <taxon>Chordata</taxon>
        <taxon>Craniata</taxon>
        <taxon>Vertebrata</taxon>
        <taxon>Euteleostomi</taxon>
        <taxon>Actinopterygii</taxon>
        <taxon>Neopterygii</taxon>
        <taxon>Teleostei</taxon>
        <taxon>Neoteleostei</taxon>
        <taxon>Acanthomorphata</taxon>
        <taxon>Carangaria</taxon>
        <taxon>Pleuronectiformes</taxon>
        <taxon>Pleuronectoidei</taxon>
        <taxon>Pleuronectidae</taxon>
        <taxon>Pleuronectes</taxon>
    </lineage>
</organism>
<dbReference type="Proteomes" id="UP001153269">
    <property type="component" value="Unassembled WGS sequence"/>
</dbReference>
<comment type="caution">
    <text evidence="1">The sequence shown here is derived from an EMBL/GenBank/DDBJ whole genome shotgun (WGS) entry which is preliminary data.</text>
</comment>
<dbReference type="EMBL" id="CADEAL010003961">
    <property type="protein sequence ID" value="CAB1447971.1"/>
    <property type="molecule type" value="Genomic_DNA"/>
</dbReference>
<reference evidence="1" key="1">
    <citation type="submission" date="2020-03" db="EMBL/GenBank/DDBJ databases">
        <authorList>
            <person name="Weist P."/>
        </authorList>
    </citation>
    <scope>NUCLEOTIDE SEQUENCE</scope>
</reference>
<name>A0A9N7Z2Y1_PLEPL</name>
<evidence type="ECO:0000313" key="2">
    <source>
        <dbReference type="Proteomes" id="UP001153269"/>
    </source>
</evidence>
<proteinExistence type="predicted"/>
<accession>A0A9N7Z2Y1</accession>
<evidence type="ECO:0000313" key="1">
    <source>
        <dbReference type="EMBL" id="CAB1447971.1"/>
    </source>
</evidence>
<keyword evidence="2" id="KW-1185">Reference proteome</keyword>
<sequence length="155" mass="17229">MECMCGSWRRNKDNKEADEQRSQILPDDPRLLQDGSCLTFNRECFARQLGLGDIQRGERTKFKAAPVAGPPTSQSPKVLLHVHPLCNCIVKEEQIIEWHVSLIVSAERPEGIGKSNTVFIQRLGSSSLRSLQAVTGNARQGKTYKTSSHQLTTAP</sequence>
<dbReference type="AlphaFoldDB" id="A0A9N7Z2Y1"/>